<feature type="non-terminal residue" evidence="6">
    <location>
        <position position="1"/>
    </location>
</feature>
<dbReference type="InterPro" id="IPR003789">
    <property type="entry name" value="Asn/Gln_tRNA_amidoTrase-B-like"/>
</dbReference>
<dbReference type="OrthoDB" id="1722066at2759"/>
<gene>
    <name evidence="6" type="ORF">WOLCODRAFT_150997</name>
</gene>
<protein>
    <recommendedName>
        <fullName evidence="5">Asn/Gln amidotransferase domain-containing protein</fullName>
    </recommendedName>
</protein>
<feature type="domain" description="Asn/Gln amidotransferase" evidence="5">
    <location>
        <begin position="2"/>
        <end position="92"/>
    </location>
</feature>
<dbReference type="GO" id="GO:0016884">
    <property type="term" value="F:carbon-nitrogen ligase activity, with glutamine as amido-N-donor"/>
    <property type="evidence" value="ECO:0007669"/>
    <property type="project" value="InterPro"/>
</dbReference>
<evidence type="ECO:0000256" key="4">
    <source>
        <dbReference type="ARBA" id="ARBA00022917"/>
    </source>
</evidence>
<keyword evidence="4" id="KW-0648">Protein biosynthesis</keyword>
<keyword evidence="3" id="KW-0067">ATP-binding</keyword>
<keyword evidence="7" id="KW-1185">Reference proteome</keyword>
<dbReference type="AlphaFoldDB" id="A0A2H3JFH8"/>
<accession>A0A2H3JFH8</accession>
<dbReference type="Gene3D" id="1.10.10.410">
    <property type="match status" value="1"/>
</dbReference>
<dbReference type="InterPro" id="IPR023168">
    <property type="entry name" value="GatB_Yqey_C_2"/>
</dbReference>
<dbReference type="Proteomes" id="UP000218811">
    <property type="component" value="Unassembled WGS sequence"/>
</dbReference>
<keyword evidence="2" id="KW-0547">Nucleotide-binding</keyword>
<dbReference type="Pfam" id="PF02637">
    <property type="entry name" value="GatB_Yqey"/>
    <property type="match status" value="1"/>
</dbReference>
<dbReference type="GO" id="GO:0005524">
    <property type="term" value="F:ATP binding"/>
    <property type="evidence" value="ECO:0007669"/>
    <property type="project" value="UniProtKB-KW"/>
</dbReference>
<reference evidence="6 7" key="1">
    <citation type="journal article" date="2012" name="Science">
        <title>The Paleozoic origin of enzymatic lignin decomposition reconstructed from 31 fungal genomes.</title>
        <authorList>
            <person name="Floudas D."/>
            <person name="Binder M."/>
            <person name="Riley R."/>
            <person name="Barry K."/>
            <person name="Blanchette R.A."/>
            <person name="Henrissat B."/>
            <person name="Martinez A.T."/>
            <person name="Otillar R."/>
            <person name="Spatafora J.W."/>
            <person name="Yadav J.S."/>
            <person name="Aerts A."/>
            <person name="Benoit I."/>
            <person name="Boyd A."/>
            <person name="Carlson A."/>
            <person name="Copeland A."/>
            <person name="Coutinho P.M."/>
            <person name="de Vries R.P."/>
            <person name="Ferreira P."/>
            <person name="Findley K."/>
            <person name="Foster B."/>
            <person name="Gaskell J."/>
            <person name="Glotzer D."/>
            <person name="Gorecki P."/>
            <person name="Heitman J."/>
            <person name="Hesse C."/>
            <person name="Hori C."/>
            <person name="Igarashi K."/>
            <person name="Jurgens J.A."/>
            <person name="Kallen N."/>
            <person name="Kersten P."/>
            <person name="Kohler A."/>
            <person name="Kuees U."/>
            <person name="Kumar T.K.A."/>
            <person name="Kuo A."/>
            <person name="LaButti K."/>
            <person name="Larrondo L.F."/>
            <person name="Lindquist E."/>
            <person name="Ling A."/>
            <person name="Lombard V."/>
            <person name="Lucas S."/>
            <person name="Lundell T."/>
            <person name="Martin R."/>
            <person name="McLaughlin D.J."/>
            <person name="Morgenstern I."/>
            <person name="Morin E."/>
            <person name="Murat C."/>
            <person name="Nagy L.G."/>
            <person name="Nolan M."/>
            <person name="Ohm R.A."/>
            <person name="Patyshakuliyeva A."/>
            <person name="Rokas A."/>
            <person name="Ruiz-Duenas F.J."/>
            <person name="Sabat G."/>
            <person name="Salamov A."/>
            <person name="Samejima M."/>
            <person name="Schmutz J."/>
            <person name="Slot J.C."/>
            <person name="St John F."/>
            <person name="Stenlid J."/>
            <person name="Sun H."/>
            <person name="Sun S."/>
            <person name="Syed K."/>
            <person name="Tsang A."/>
            <person name="Wiebenga A."/>
            <person name="Young D."/>
            <person name="Pisabarro A."/>
            <person name="Eastwood D.C."/>
            <person name="Martin F."/>
            <person name="Cullen D."/>
            <person name="Grigoriev I.V."/>
            <person name="Hibbett D.S."/>
        </authorList>
    </citation>
    <scope>NUCLEOTIDE SEQUENCE [LARGE SCALE GENOMIC DNA]</scope>
    <source>
        <strain evidence="6 7">MD-104</strain>
    </source>
</reference>
<dbReference type="EMBL" id="KB468113">
    <property type="protein sequence ID" value="PCH40966.1"/>
    <property type="molecule type" value="Genomic_DNA"/>
</dbReference>
<keyword evidence="1" id="KW-0436">Ligase</keyword>
<evidence type="ECO:0000256" key="1">
    <source>
        <dbReference type="ARBA" id="ARBA00022598"/>
    </source>
</evidence>
<dbReference type="STRING" id="742152.A0A2H3JFH8"/>
<dbReference type="SUPFAM" id="SSF89095">
    <property type="entry name" value="GatB/YqeY motif"/>
    <property type="match status" value="1"/>
</dbReference>
<proteinExistence type="predicted"/>
<evidence type="ECO:0000313" key="6">
    <source>
        <dbReference type="EMBL" id="PCH40966.1"/>
    </source>
</evidence>
<evidence type="ECO:0000259" key="5">
    <source>
        <dbReference type="Pfam" id="PF02637"/>
    </source>
</evidence>
<sequence>TAGKTILRHMLDTRTSDPPSMIAEQLALFSAQSGGDALGAWCAEAVAALPDEADAVRRGNVKVVDKIVGRVMQISRGTADARAARDALLKMLQ</sequence>
<organism evidence="6 7">
    <name type="scientific">Wolfiporia cocos (strain MD-104)</name>
    <name type="common">Brown rot fungus</name>
    <dbReference type="NCBI Taxonomy" id="742152"/>
    <lineage>
        <taxon>Eukaryota</taxon>
        <taxon>Fungi</taxon>
        <taxon>Dikarya</taxon>
        <taxon>Basidiomycota</taxon>
        <taxon>Agaricomycotina</taxon>
        <taxon>Agaricomycetes</taxon>
        <taxon>Polyporales</taxon>
        <taxon>Phaeolaceae</taxon>
        <taxon>Wolfiporia</taxon>
    </lineage>
</organism>
<evidence type="ECO:0000256" key="2">
    <source>
        <dbReference type="ARBA" id="ARBA00022741"/>
    </source>
</evidence>
<evidence type="ECO:0000313" key="7">
    <source>
        <dbReference type="Proteomes" id="UP000218811"/>
    </source>
</evidence>
<name>A0A2H3JFH8_WOLCO</name>
<dbReference type="GO" id="GO:0006412">
    <property type="term" value="P:translation"/>
    <property type="evidence" value="ECO:0007669"/>
    <property type="project" value="UniProtKB-KW"/>
</dbReference>
<dbReference type="InterPro" id="IPR018027">
    <property type="entry name" value="Asn/Gln_amidotransferase"/>
</dbReference>
<evidence type="ECO:0000256" key="3">
    <source>
        <dbReference type="ARBA" id="ARBA00022840"/>
    </source>
</evidence>